<keyword evidence="1" id="KW-0493">Microtubule</keyword>
<protein>
    <recommendedName>
        <fullName evidence="8">Kinesin motor domain-containing protein</fullName>
    </recommendedName>
</protein>
<dbReference type="GO" id="GO:0005634">
    <property type="term" value="C:nucleus"/>
    <property type="evidence" value="ECO:0007669"/>
    <property type="project" value="TreeGrafter"/>
</dbReference>
<gene>
    <name evidence="9" type="ORF">LTRI10_LOCUS3307</name>
</gene>
<dbReference type="PANTHER" id="PTHR24115:SF1008">
    <property type="entry name" value="KINESIN-LIKE PROTEIN SUBITO"/>
    <property type="match status" value="1"/>
</dbReference>
<keyword evidence="2 5" id="KW-0547">Nucleotide-binding</keyword>
<dbReference type="PROSITE" id="PS50067">
    <property type="entry name" value="KINESIN_MOTOR_2"/>
    <property type="match status" value="1"/>
</dbReference>
<feature type="compositionally biased region" description="Polar residues" evidence="7">
    <location>
        <begin position="643"/>
        <end position="669"/>
    </location>
</feature>
<feature type="compositionally biased region" description="Polar residues" evidence="7">
    <location>
        <begin position="1"/>
        <end position="16"/>
    </location>
</feature>
<name>A0AAV2CIA4_9ROSI</name>
<dbReference type="GO" id="GO:0008017">
    <property type="term" value="F:microtubule binding"/>
    <property type="evidence" value="ECO:0007669"/>
    <property type="project" value="InterPro"/>
</dbReference>
<dbReference type="AlphaFoldDB" id="A0AAV2CIA4"/>
<evidence type="ECO:0000256" key="2">
    <source>
        <dbReference type="ARBA" id="ARBA00022741"/>
    </source>
</evidence>
<sequence length="843" mass="93138">MDSITSPQPCPNTVSVRRNPPRRGRPTPMKAPIPSQLEELLPTTISDPPLPTVADQAPPSESLKVFLRIKPIVRTITAAACKQLGEATRSRAKNAWPQNPTAKKNSTKEKQPAKKIGSEICISVTDSHSVTISPPPSLVDSKKIKSEVYEGFSHVFASDSLQNEVYEKMVKPIVNDFLEGRSGMLAALGPSGSGKTHTVFGTPRERGMVPLALQHIFKQSKGRDCKFSRSFYLSIFEIYSERGKGEKICDLIPERVDSGLQSSSKRVQEVMVSNAPEAESLIACAMLKRATSMTNTNSQSSRSQCIINLHMKRGEVSNQPDDAVLTVVDLAGAEREKRTGNQGAKLLESNFINNTSMVFGLCLRALLEHQKNPKKPLQKHFQNSLLTKYLREYLEGKKRMSLILTVKPGEDDYLDTACLLRQASPYMKIKFNNIEDPSSSICNKRSIQSFSRIGQQKRMKPSAIDAQTEEPKTIGDGNLLLQEVQTNEASTMDKPDSIRSSSVKLSSNESLTRERSHIITQNFAKAIWRVLKQYKDKLVVAEREVESVGENLRNEMGRRIELENELEDLKSRCTCSKENTEQATLIKVEEAERVLESSPVDSPKSTEHVSEPICSVPEPKPCDSPKSAESVSEQICFVSEPTCNSPKTTGSISEQIQQDTDTLAQTNAAKCSPHQASESSSSHQESCINEAAEDQMPGTSVELGDEEAGCLDLKQDLVITQPADAEVEDTVDLKRNKPGHSMAEPSNPPQSHVKSRLASSFEDPKDEMGLDRRGKPTKPEKPKRRLLPASSSLLRDMTALAIDDELEKPKGVRGGKKSTVDDETKRTQGSISLLRLLQSNLRH</sequence>
<dbReference type="SUPFAM" id="SSF52540">
    <property type="entry name" value="P-loop containing nucleoside triphosphate hydrolases"/>
    <property type="match status" value="1"/>
</dbReference>
<dbReference type="InterPro" id="IPR027417">
    <property type="entry name" value="P-loop_NTPase"/>
</dbReference>
<evidence type="ECO:0000256" key="7">
    <source>
        <dbReference type="SAM" id="MobiDB-lite"/>
    </source>
</evidence>
<comment type="similarity">
    <text evidence="5">Belongs to the TRAFAC class myosin-kinesin ATPase superfamily. Kinesin family.</text>
</comment>
<evidence type="ECO:0000313" key="10">
    <source>
        <dbReference type="Proteomes" id="UP001497516"/>
    </source>
</evidence>
<feature type="domain" description="Kinesin motor" evidence="8">
    <location>
        <begin position="62"/>
        <end position="429"/>
    </location>
</feature>
<feature type="compositionally biased region" description="Basic and acidic residues" evidence="7">
    <location>
        <begin position="762"/>
        <end position="780"/>
    </location>
</feature>
<dbReference type="InterPro" id="IPR036961">
    <property type="entry name" value="Kinesin_motor_dom_sf"/>
</dbReference>
<feature type="binding site" evidence="5">
    <location>
        <begin position="189"/>
        <end position="196"/>
    </location>
    <ligand>
        <name>ATP</name>
        <dbReference type="ChEBI" id="CHEBI:30616"/>
    </ligand>
</feature>
<keyword evidence="10" id="KW-1185">Reference proteome</keyword>
<dbReference type="GO" id="GO:0016887">
    <property type="term" value="F:ATP hydrolysis activity"/>
    <property type="evidence" value="ECO:0007669"/>
    <property type="project" value="TreeGrafter"/>
</dbReference>
<evidence type="ECO:0000256" key="5">
    <source>
        <dbReference type="PROSITE-ProRule" id="PRU00283"/>
    </source>
</evidence>
<dbReference type="SMART" id="SM00129">
    <property type="entry name" value="KISc"/>
    <property type="match status" value="1"/>
</dbReference>
<evidence type="ECO:0000256" key="1">
    <source>
        <dbReference type="ARBA" id="ARBA00022701"/>
    </source>
</evidence>
<dbReference type="Pfam" id="PF00225">
    <property type="entry name" value="Kinesin"/>
    <property type="match status" value="1"/>
</dbReference>
<feature type="region of interest" description="Disordered" evidence="7">
    <location>
        <begin position="643"/>
        <end position="707"/>
    </location>
</feature>
<accession>A0AAV2CIA4</accession>
<dbReference type="GO" id="GO:0003777">
    <property type="term" value="F:microtubule motor activity"/>
    <property type="evidence" value="ECO:0007669"/>
    <property type="project" value="InterPro"/>
</dbReference>
<dbReference type="InterPro" id="IPR027640">
    <property type="entry name" value="Kinesin-like_fam"/>
</dbReference>
<dbReference type="PANTHER" id="PTHR24115">
    <property type="entry name" value="KINESIN-RELATED"/>
    <property type="match status" value="1"/>
</dbReference>
<evidence type="ECO:0000259" key="8">
    <source>
        <dbReference type="PROSITE" id="PS50067"/>
    </source>
</evidence>
<feature type="region of interest" description="Disordered" evidence="7">
    <location>
        <begin position="594"/>
        <end position="627"/>
    </location>
</feature>
<feature type="region of interest" description="Disordered" evidence="7">
    <location>
        <begin position="87"/>
        <end position="115"/>
    </location>
</feature>
<dbReference type="InterPro" id="IPR001752">
    <property type="entry name" value="Kinesin_motor_dom"/>
</dbReference>
<keyword evidence="3 5" id="KW-0067">ATP-binding</keyword>
<dbReference type="Gene3D" id="3.40.850.10">
    <property type="entry name" value="Kinesin motor domain"/>
    <property type="match status" value="1"/>
</dbReference>
<evidence type="ECO:0000256" key="4">
    <source>
        <dbReference type="ARBA" id="ARBA00023175"/>
    </source>
</evidence>
<feature type="coiled-coil region" evidence="6">
    <location>
        <begin position="531"/>
        <end position="579"/>
    </location>
</feature>
<evidence type="ECO:0000313" key="9">
    <source>
        <dbReference type="EMBL" id="CAL1355553.1"/>
    </source>
</evidence>
<dbReference type="GO" id="GO:0007018">
    <property type="term" value="P:microtubule-based movement"/>
    <property type="evidence" value="ECO:0007669"/>
    <property type="project" value="InterPro"/>
</dbReference>
<evidence type="ECO:0000256" key="6">
    <source>
        <dbReference type="SAM" id="Coils"/>
    </source>
</evidence>
<feature type="region of interest" description="Disordered" evidence="7">
    <location>
        <begin position="720"/>
        <end position="830"/>
    </location>
</feature>
<dbReference type="Proteomes" id="UP001497516">
    <property type="component" value="Chromosome 1"/>
</dbReference>
<feature type="region of interest" description="Disordered" evidence="7">
    <location>
        <begin position="1"/>
        <end position="57"/>
    </location>
</feature>
<evidence type="ECO:0000256" key="3">
    <source>
        <dbReference type="ARBA" id="ARBA00022840"/>
    </source>
</evidence>
<proteinExistence type="inferred from homology"/>
<reference evidence="9 10" key="1">
    <citation type="submission" date="2024-04" db="EMBL/GenBank/DDBJ databases">
        <authorList>
            <person name="Fracassetti M."/>
        </authorList>
    </citation>
    <scope>NUCLEOTIDE SEQUENCE [LARGE SCALE GENOMIC DNA]</scope>
</reference>
<keyword evidence="4 5" id="KW-0505">Motor protein</keyword>
<organism evidence="9 10">
    <name type="scientific">Linum trigynum</name>
    <dbReference type="NCBI Taxonomy" id="586398"/>
    <lineage>
        <taxon>Eukaryota</taxon>
        <taxon>Viridiplantae</taxon>
        <taxon>Streptophyta</taxon>
        <taxon>Embryophyta</taxon>
        <taxon>Tracheophyta</taxon>
        <taxon>Spermatophyta</taxon>
        <taxon>Magnoliopsida</taxon>
        <taxon>eudicotyledons</taxon>
        <taxon>Gunneridae</taxon>
        <taxon>Pentapetalae</taxon>
        <taxon>rosids</taxon>
        <taxon>fabids</taxon>
        <taxon>Malpighiales</taxon>
        <taxon>Linaceae</taxon>
        <taxon>Linum</taxon>
    </lineage>
</organism>
<dbReference type="GO" id="GO:0005524">
    <property type="term" value="F:ATP binding"/>
    <property type="evidence" value="ECO:0007669"/>
    <property type="project" value="UniProtKB-UniRule"/>
</dbReference>
<dbReference type="PRINTS" id="PR00380">
    <property type="entry name" value="KINESINHEAVY"/>
</dbReference>
<dbReference type="GO" id="GO:0005871">
    <property type="term" value="C:kinesin complex"/>
    <property type="evidence" value="ECO:0007669"/>
    <property type="project" value="TreeGrafter"/>
</dbReference>
<keyword evidence="6" id="KW-0175">Coiled coil</keyword>
<dbReference type="EMBL" id="OZ034813">
    <property type="protein sequence ID" value="CAL1355553.1"/>
    <property type="molecule type" value="Genomic_DNA"/>
</dbReference>
<feature type="compositionally biased region" description="Low complexity" evidence="7">
    <location>
        <begin position="672"/>
        <end position="686"/>
    </location>
</feature>
<dbReference type="GO" id="GO:0005874">
    <property type="term" value="C:microtubule"/>
    <property type="evidence" value="ECO:0007669"/>
    <property type="project" value="UniProtKB-KW"/>
</dbReference>